<evidence type="ECO:0000259" key="2">
    <source>
        <dbReference type="SMART" id="SM00421"/>
    </source>
</evidence>
<protein>
    <submittedName>
        <fullName evidence="3">Helix-turn-helix domain-containing protein</fullName>
    </submittedName>
</protein>
<evidence type="ECO:0000313" key="4">
    <source>
        <dbReference type="Proteomes" id="UP001589710"/>
    </source>
</evidence>
<dbReference type="SUPFAM" id="SSF46785">
    <property type="entry name" value="Winged helix' DNA-binding domain"/>
    <property type="match status" value="1"/>
</dbReference>
<sequence>MLEDLGLTPAQESVYRALLTLLAATPGEVSEAAAVPGADIAAALDSLSDRGLVCRRDDGSYAVAPPAVALGAELAAHRERLQRAELAVAELVETYRTGSMGRAQRDLMELVEGQHAVRQRYVQLQLSARRRIDTFVTGDVQAVGPDNTEEPTVLARGLRVRGVIDQNFLSSPGAADNVDESLGRGIRLRTVDEIPLKLIVCDGEVAMLPLHGRGSDVDPSLVLRGALVNVAQALFDAVWDRARPFGSPRHGIDALDTRILRLLLAGLTDTAVAGQLDLSARTVQRRLQALMVQAGVTTRIQLGWHARHHGWA</sequence>
<dbReference type="PANTHER" id="PTHR34293">
    <property type="entry name" value="HTH-TYPE TRANSCRIPTIONAL REGULATOR TRMBL2"/>
    <property type="match status" value="1"/>
</dbReference>
<evidence type="ECO:0000256" key="1">
    <source>
        <dbReference type="SAM" id="Coils"/>
    </source>
</evidence>
<dbReference type="RefSeq" id="WP_345512007.1">
    <property type="nucleotide sequence ID" value="NZ_BAAAXD010000013.1"/>
</dbReference>
<dbReference type="Proteomes" id="UP001589710">
    <property type="component" value="Unassembled WGS sequence"/>
</dbReference>
<dbReference type="InterPro" id="IPR051797">
    <property type="entry name" value="TrmB-like"/>
</dbReference>
<dbReference type="EMBL" id="JBHMCG010000133">
    <property type="protein sequence ID" value="MFB9576395.1"/>
    <property type="molecule type" value="Genomic_DNA"/>
</dbReference>
<reference evidence="3 4" key="1">
    <citation type="submission" date="2024-09" db="EMBL/GenBank/DDBJ databases">
        <authorList>
            <person name="Sun Q."/>
            <person name="Mori K."/>
        </authorList>
    </citation>
    <scope>NUCLEOTIDE SEQUENCE [LARGE SCALE GENOMIC DNA]</scope>
    <source>
        <strain evidence="3 4">JCM 3331</strain>
    </source>
</reference>
<dbReference type="Gene3D" id="1.10.10.10">
    <property type="entry name" value="Winged helix-like DNA-binding domain superfamily/Winged helix DNA-binding domain"/>
    <property type="match status" value="2"/>
</dbReference>
<name>A0ABV5REU2_9ACTN</name>
<evidence type="ECO:0000313" key="3">
    <source>
        <dbReference type="EMBL" id="MFB9576395.1"/>
    </source>
</evidence>
<accession>A0ABV5REU2</accession>
<dbReference type="PANTHER" id="PTHR34293:SF1">
    <property type="entry name" value="HTH-TYPE TRANSCRIPTIONAL REGULATOR TRMBL2"/>
    <property type="match status" value="1"/>
</dbReference>
<dbReference type="InterPro" id="IPR000792">
    <property type="entry name" value="Tscrpt_reg_LuxR_C"/>
</dbReference>
<feature type="coiled-coil region" evidence="1">
    <location>
        <begin position="67"/>
        <end position="94"/>
    </location>
</feature>
<dbReference type="InterPro" id="IPR036388">
    <property type="entry name" value="WH-like_DNA-bd_sf"/>
</dbReference>
<dbReference type="InterPro" id="IPR002831">
    <property type="entry name" value="Tscrpt_reg_TrmB_N"/>
</dbReference>
<dbReference type="InterPro" id="IPR036390">
    <property type="entry name" value="WH_DNA-bd_sf"/>
</dbReference>
<gene>
    <name evidence="3" type="ORF">ACFFTL_29980</name>
</gene>
<keyword evidence="1" id="KW-0175">Coiled coil</keyword>
<feature type="domain" description="HTH luxR-type" evidence="2">
    <location>
        <begin position="249"/>
        <end position="306"/>
    </location>
</feature>
<keyword evidence="4" id="KW-1185">Reference proteome</keyword>
<comment type="caution">
    <text evidence="3">The sequence shown here is derived from an EMBL/GenBank/DDBJ whole genome shotgun (WGS) entry which is preliminary data.</text>
</comment>
<dbReference type="SMART" id="SM00421">
    <property type="entry name" value="HTH_LUXR"/>
    <property type="match status" value="1"/>
</dbReference>
<organism evidence="3 4">
    <name type="scientific">Streptomyces yanii</name>
    <dbReference type="NCBI Taxonomy" id="78510"/>
    <lineage>
        <taxon>Bacteria</taxon>
        <taxon>Bacillati</taxon>
        <taxon>Actinomycetota</taxon>
        <taxon>Actinomycetes</taxon>
        <taxon>Kitasatosporales</taxon>
        <taxon>Streptomycetaceae</taxon>
        <taxon>Streptomyces</taxon>
    </lineage>
</organism>
<proteinExistence type="predicted"/>
<dbReference type="InterPro" id="IPR016032">
    <property type="entry name" value="Sig_transdc_resp-reg_C-effctor"/>
</dbReference>
<dbReference type="SUPFAM" id="SSF46894">
    <property type="entry name" value="C-terminal effector domain of the bipartite response regulators"/>
    <property type="match status" value="1"/>
</dbReference>
<dbReference type="Pfam" id="PF01978">
    <property type="entry name" value="TrmB"/>
    <property type="match status" value="1"/>
</dbReference>